<dbReference type="PATRIC" id="fig|1125718.3.peg.155"/>
<accession>J1HPN6</accession>
<dbReference type="EMBL" id="AKFT01000009">
    <property type="protein sequence ID" value="EJF47568.1"/>
    <property type="molecule type" value="Genomic_DNA"/>
</dbReference>
<keyword evidence="3" id="KW-1185">Reference proteome</keyword>
<dbReference type="Proteomes" id="UP000002941">
    <property type="component" value="Unassembled WGS sequence"/>
</dbReference>
<evidence type="ECO:0000256" key="1">
    <source>
        <dbReference type="SAM" id="MobiDB-lite"/>
    </source>
</evidence>
<protein>
    <submittedName>
        <fullName evidence="2">Uncharacterized protein</fullName>
    </submittedName>
</protein>
<comment type="caution">
    <text evidence="2">The sequence shown here is derived from an EMBL/GenBank/DDBJ whole genome shotgun (WGS) entry which is preliminary data.</text>
</comment>
<gene>
    <name evidence="2" type="ORF">HMPREF1318_0749</name>
</gene>
<reference evidence="2 3" key="1">
    <citation type="submission" date="2012-05" db="EMBL/GenBank/DDBJ databases">
        <authorList>
            <person name="Harkins D.M."/>
            <person name="Madupu R."/>
            <person name="Durkin A.S."/>
            <person name="Torralba M."/>
            <person name="Methe B."/>
            <person name="Sutton G.G."/>
            <person name="Nelson K.E."/>
        </authorList>
    </citation>
    <scope>NUCLEOTIDE SEQUENCE [LARGE SCALE GENOMIC DNA]</scope>
    <source>
        <strain evidence="2 3">F0489</strain>
    </source>
</reference>
<organism evidence="2 3">
    <name type="scientific">Actinomyces massiliensis F0489</name>
    <dbReference type="NCBI Taxonomy" id="1125718"/>
    <lineage>
        <taxon>Bacteria</taxon>
        <taxon>Bacillati</taxon>
        <taxon>Actinomycetota</taxon>
        <taxon>Actinomycetes</taxon>
        <taxon>Actinomycetales</taxon>
        <taxon>Actinomycetaceae</taxon>
        <taxon>Actinomyces</taxon>
    </lineage>
</organism>
<sequence>MAGEPGPRLPMAGRMRAGARRQCARNDRRRRSLRASSRGVLPGVTSSGLGLAGAGTVMCSSGRKGVHRPHDP</sequence>
<proteinExistence type="predicted"/>
<feature type="compositionally biased region" description="Basic residues" evidence="1">
    <location>
        <begin position="17"/>
        <end position="33"/>
    </location>
</feature>
<feature type="region of interest" description="Disordered" evidence="1">
    <location>
        <begin position="1"/>
        <end position="72"/>
    </location>
</feature>
<evidence type="ECO:0000313" key="2">
    <source>
        <dbReference type="EMBL" id="EJF47568.1"/>
    </source>
</evidence>
<evidence type="ECO:0000313" key="3">
    <source>
        <dbReference type="Proteomes" id="UP000002941"/>
    </source>
</evidence>
<dbReference type="AlphaFoldDB" id="J1HPN6"/>
<name>J1HPN6_9ACTO</name>